<sequence>MNSQEIQALLDEPACAHNHGAKSGCAKGQPGATQGGCAFDGAQIALLPIADAAHIVHGPIGCAGSSWDMRGSRSSGPILYRKGMTTDLSEVDVIMGRGEKRLFFSIKEAIDKYRPAAVFVYNTCVTALQGDDIEVTAKAAAERWGVPVVPVDCAGFYGGKSMGNRIAGETLYKHVIGTREPEPIPDAAQRPGIRVHDINLIGEYNIVGEFWRVAPLFDELGLRILCTLSGDARFHEVQSMHRAEVNMVVCSKAMLNVARKLQDDYGAPFFEGSFYGIDDTSQALRDFAGHLHDRDLTARTEALIEREEAAAAAALEPWRARLRGKRALIFSGGVKSWSVISALQDLQMTVVASGTEKSTEEDKARIRKLMGENTRMIDDNDQTALMATCREYGADILIAGGRYLQAALKSGIPFLDINHERDFGYAGYTGIIELAKQLSYAIDNPVWSKLHKPAPWPGRSGFSRDHRG</sequence>
<dbReference type="InterPro" id="IPR000510">
    <property type="entry name" value="Nase/OxRdtase_comp1"/>
</dbReference>
<feature type="domain" description="Nitrogenase/oxidoreductase component 1" evidence="7">
    <location>
        <begin position="37"/>
        <end position="440"/>
    </location>
</feature>
<dbReference type="RefSeq" id="WP_143733286.1">
    <property type="nucleotide sequence ID" value="NZ_RYFG02000121.1"/>
</dbReference>
<evidence type="ECO:0000313" key="8">
    <source>
        <dbReference type="EMBL" id="TRW89627.1"/>
    </source>
</evidence>
<dbReference type="InterPro" id="IPR000318">
    <property type="entry name" value="Nase_comp1_CS"/>
</dbReference>
<dbReference type="PANTHER" id="PTHR42956">
    <property type="entry name" value="NITROGENASE IRON-MOLYBDENUM COFACTOR BIOSYNTHESIS PROTEIN NIFE"/>
    <property type="match status" value="1"/>
</dbReference>
<proteinExistence type="inferred from homology"/>
<evidence type="ECO:0000313" key="9">
    <source>
        <dbReference type="Proteomes" id="UP000733744"/>
    </source>
</evidence>
<dbReference type="InterPro" id="IPR049939">
    <property type="entry name" value="NifE-like"/>
</dbReference>
<dbReference type="SUPFAM" id="SSF53807">
    <property type="entry name" value="Helical backbone' metal receptor"/>
    <property type="match status" value="1"/>
</dbReference>
<dbReference type="PROSITE" id="PS00699">
    <property type="entry name" value="NITROGENASE_1_1"/>
    <property type="match status" value="1"/>
</dbReference>
<name>A0ABY3C582_9GAMM</name>
<dbReference type="Gene3D" id="3.40.50.12380">
    <property type="entry name" value="Nitrogenase MoFe cofactor biosynthesis protein NifE, C-terminal"/>
    <property type="match status" value="1"/>
</dbReference>
<keyword evidence="5 6" id="KW-0535">Nitrogen fixation</keyword>
<evidence type="ECO:0000256" key="2">
    <source>
        <dbReference type="ARBA" id="ARBA00005155"/>
    </source>
</evidence>
<evidence type="ECO:0000256" key="1">
    <source>
        <dbReference type="ARBA" id="ARBA00003171"/>
    </source>
</evidence>
<dbReference type="Proteomes" id="UP000733744">
    <property type="component" value="Unassembled WGS sequence"/>
</dbReference>
<evidence type="ECO:0000256" key="4">
    <source>
        <dbReference type="ARBA" id="ARBA00013280"/>
    </source>
</evidence>
<dbReference type="Pfam" id="PF00148">
    <property type="entry name" value="Oxidored_nitro"/>
    <property type="match status" value="1"/>
</dbReference>
<comment type="caution">
    <text evidence="8">The sequence shown here is derived from an EMBL/GenBank/DDBJ whole genome shotgun (WGS) entry which is preliminary data.</text>
</comment>
<keyword evidence="9" id="KW-1185">Reference proteome</keyword>
<evidence type="ECO:0000256" key="5">
    <source>
        <dbReference type="ARBA" id="ARBA00023231"/>
    </source>
</evidence>
<evidence type="ECO:0000256" key="6">
    <source>
        <dbReference type="RuleBase" id="RU004021"/>
    </source>
</evidence>
<comment type="function">
    <text evidence="1">This protein may play a role in the biosynthesis of the prosthetic group of nitrogenase (FeMo cofactor).</text>
</comment>
<dbReference type="PANTHER" id="PTHR42956:SF1">
    <property type="entry name" value="NITROGENASE IRON-MOLYBDENUM COFACTOR BIOSYNTHESIS PROTEIN NIFE"/>
    <property type="match status" value="1"/>
</dbReference>
<dbReference type="EMBL" id="RYFG02000121">
    <property type="protein sequence ID" value="TRW89627.1"/>
    <property type="molecule type" value="Genomic_DNA"/>
</dbReference>
<protein>
    <recommendedName>
        <fullName evidence="4">Nitrogenase iron-molybdenum cofactor biosynthesis protein NifE</fullName>
    </recommendedName>
</protein>
<evidence type="ECO:0000259" key="7">
    <source>
        <dbReference type="Pfam" id="PF00148"/>
    </source>
</evidence>
<comment type="pathway">
    <text evidence="2">Cofactor biosynthesis; Fe-Mo cofactor biosynthesis.</text>
</comment>
<reference evidence="8 9" key="1">
    <citation type="journal article" date="2019" name="Antonie Van Leeuwenhoek">
        <title>Description of 'Ca. Methylobacter oryzae' KRF1, a novel species from the environmentally important Methylobacter clade 2.</title>
        <authorList>
            <person name="Khatri K."/>
            <person name="Mohite J.A."/>
            <person name="Pandit P.S."/>
            <person name="Bahulikar R."/>
            <person name="Rahalkar M.C."/>
        </authorList>
    </citation>
    <scope>NUCLEOTIDE SEQUENCE [LARGE SCALE GENOMIC DNA]</scope>
    <source>
        <strain evidence="8 9">KRF1</strain>
    </source>
</reference>
<gene>
    <name evidence="8" type="primary">nifE</name>
    <name evidence="8" type="ORF">EKO24_021450</name>
</gene>
<evidence type="ECO:0000256" key="3">
    <source>
        <dbReference type="ARBA" id="ARBA00011002"/>
    </source>
</evidence>
<accession>A0ABY3C582</accession>
<comment type="similarity">
    <text evidence="3 6">Belongs to the NifD/NifK/NifE/NifN family.</text>
</comment>
<dbReference type="Gene3D" id="3.40.50.1980">
    <property type="entry name" value="Nitrogenase molybdenum iron protein domain"/>
    <property type="match status" value="1"/>
</dbReference>
<dbReference type="NCBIfam" id="TIGR01283">
    <property type="entry name" value="nifE"/>
    <property type="match status" value="1"/>
</dbReference>
<dbReference type="InterPro" id="IPR005973">
    <property type="entry name" value="NifE"/>
</dbReference>
<organism evidence="8 9">
    <name type="scientific">Candidatus Methylobacter oryzae</name>
    <dbReference type="NCBI Taxonomy" id="2497749"/>
    <lineage>
        <taxon>Bacteria</taxon>
        <taxon>Pseudomonadati</taxon>
        <taxon>Pseudomonadota</taxon>
        <taxon>Gammaproteobacteria</taxon>
        <taxon>Methylococcales</taxon>
        <taxon>Methylococcaceae</taxon>
        <taxon>Methylobacter</taxon>
    </lineage>
</organism>